<organism evidence="1 2">
    <name type="scientific">Rhodopirellula baltica WH47</name>
    <dbReference type="NCBI Taxonomy" id="991778"/>
    <lineage>
        <taxon>Bacteria</taxon>
        <taxon>Pseudomonadati</taxon>
        <taxon>Planctomycetota</taxon>
        <taxon>Planctomycetia</taxon>
        <taxon>Pirellulales</taxon>
        <taxon>Pirellulaceae</taxon>
        <taxon>Rhodopirellula</taxon>
    </lineage>
</organism>
<dbReference type="PATRIC" id="fig|991778.3.peg.5755"/>
<dbReference type="Proteomes" id="UP000006222">
    <property type="component" value="Unassembled WGS sequence"/>
</dbReference>
<dbReference type="AlphaFoldDB" id="F2B0B8"/>
<proteinExistence type="predicted"/>
<comment type="caution">
    <text evidence="1">The sequence shown here is derived from an EMBL/GenBank/DDBJ whole genome shotgun (WGS) entry which is preliminary data.</text>
</comment>
<evidence type="ECO:0000313" key="1">
    <source>
        <dbReference type="EMBL" id="EGF24642.1"/>
    </source>
</evidence>
<accession>F2B0B8</accession>
<name>F2B0B8_RHOBT</name>
<sequence>METQGELELNFCCPPLNRYSWQSIRDFVSRDPSLFRKKIV</sequence>
<evidence type="ECO:0000313" key="2">
    <source>
        <dbReference type="Proteomes" id="UP000006222"/>
    </source>
</evidence>
<reference evidence="1 2" key="1">
    <citation type="journal article" date="2013" name="Mar. Genomics">
        <title>Expression of sulfatases in Rhodopirellula baltica and the diversity of sulfatases in the genus Rhodopirellula.</title>
        <authorList>
            <person name="Wegner C.E."/>
            <person name="Richter-Heitmann T."/>
            <person name="Klindworth A."/>
            <person name="Klockow C."/>
            <person name="Richter M."/>
            <person name="Achstetter T."/>
            <person name="Glockner F.O."/>
            <person name="Harder J."/>
        </authorList>
    </citation>
    <scope>NUCLEOTIDE SEQUENCE [LARGE SCALE GENOMIC DNA]</scope>
    <source>
        <strain evidence="1 2">WH47</strain>
    </source>
</reference>
<dbReference type="EMBL" id="AFAR01000279">
    <property type="protein sequence ID" value="EGF24642.1"/>
    <property type="molecule type" value="Genomic_DNA"/>
</dbReference>
<protein>
    <submittedName>
        <fullName evidence="1">Uncharacterized protein</fullName>
    </submittedName>
</protein>
<gene>
    <name evidence="1" type="ORF">RBWH47_02669</name>
</gene>